<dbReference type="Pfam" id="PF08548">
    <property type="entry name" value="Peptidase_M10_C"/>
    <property type="match status" value="1"/>
</dbReference>
<evidence type="ECO:0000313" key="6">
    <source>
        <dbReference type="EMBL" id="MDO6120180.1"/>
    </source>
</evidence>
<reference evidence="6" key="1">
    <citation type="submission" date="2022-04" db="EMBL/GenBank/DDBJ databases">
        <title>Shinella lacus sp. nov., a novel member of the genus Shinella from water.</title>
        <authorList>
            <person name="Deng Y."/>
        </authorList>
    </citation>
    <scope>NUCLEOTIDE SEQUENCE</scope>
    <source>
        <strain evidence="6">JCM 31239</strain>
    </source>
</reference>
<dbReference type="Gene3D" id="3.40.390.10">
    <property type="entry name" value="Collagenase (Catalytic Domain)"/>
    <property type="match status" value="1"/>
</dbReference>
<dbReference type="InterPro" id="IPR001343">
    <property type="entry name" value="Hemolysn_Ca-bd"/>
</dbReference>
<sequence>MSGSATPTKTINATGSIFVDSVLVGKGWSVSTVTYAFPTVLTDYSYTKYDSGFNSISYTQKNAALFAMETSFGGKANDGFSVEGFTNLNFTVGNSTNATFRFAQSSVPATAEVADFPGNVINTDSADDGDIWFGTAAAGTIYDLRKPVAGNYAWHTLIHELGHALGLKHAQENVVYGKMPDATNSIEFTVMSYLSYIGDTGNSYSYEEFGAPQTFMMADIAALQHMYGADYSTNSGATVYKWTPGSGDTLVNGELAIAPGENRIFATLWDGGGNDTYDLSAYSNGVKVDLRPGEHSVFDATQLAYLGGGPNGGFARGNIFNALLFKGDLRSLIENATGGSGNDTIVGNQGANILSGNAGADQLDGGSGNDTLIGGAGADKLIGGAGADTASYSTAAAGVVANLIKPSDNVGNAAGDTYSSIENLVGGNFVDKLVGNTGNNNLQGGAGADTLDGGAGNDTLNGGTGGDKLIGAAGVDTASYLLATAGVTASLASAAINTGEAIGDTYSLIENLLGSAFGDKLTGNTGANRINGYKGNDTLTGGSAADVFAFASGYGRDTITDFQNNVDDIDLQSYNFSSASSVLSKAVQVGADLEIRLSSADVVILKLFNKASLVATDLIL</sequence>
<dbReference type="Proteomes" id="UP001177080">
    <property type="component" value="Unassembled WGS sequence"/>
</dbReference>
<evidence type="ECO:0000256" key="1">
    <source>
        <dbReference type="ARBA" id="ARBA00001913"/>
    </source>
</evidence>
<dbReference type="PROSITE" id="PS00330">
    <property type="entry name" value="HEMOLYSIN_CALCIUM"/>
    <property type="match status" value="3"/>
</dbReference>
<keyword evidence="7" id="KW-1185">Reference proteome</keyword>
<name>A0ABT8X8X4_9HYPH</name>
<dbReference type="InterPro" id="IPR034033">
    <property type="entry name" value="Serralysin-like"/>
</dbReference>
<protein>
    <submittedName>
        <fullName evidence="6">M10 family metallopeptidase C-terminal domain-containing protein</fullName>
    </submittedName>
</protein>
<feature type="domain" description="Peptidase M10 serralysin C-terminal" evidence="5">
    <location>
        <begin position="230"/>
        <end position="401"/>
    </location>
</feature>
<keyword evidence="3" id="KW-0964">Secreted</keyword>
<evidence type="ECO:0000259" key="5">
    <source>
        <dbReference type="Pfam" id="PF08548"/>
    </source>
</evidence>
<dbReference type="Pfam" id="PF00353">
    <property type="entry name" value="HemolysinCabind"/>
    <property type="match status" value="3"/>
</dbReference>
<dbReference type="SUPFAM" id="SSF55486">
    <property type="entry name" value="Metalloproteases ('zincins'), catalytic domain"/>
    <property type="match status" value="1"/>
</dbReference>
<evidence type="ECO:0000256" key="4">
    <source>
        <dbReference type="ARBA" id="ARBA00022737"/>
    </source>
</evidence>
<comment type="cofactor">
    <cofactor evidence="1">
        <name>Ca(2+)</name>
        <dbReference type="ChEBI" id="CHEBI:29108"/>
    </cofactor>
</comment>
<dbReference type="InterPro" id="IPR013858">
    <property type="entry name" value="Peptidase_M10B_C"/>
</dbReference>
<dbReference type="PRINTS" id="PR00313">
    <property type="entry name" value="CABNDNGRPT"/>
</dbReference>
<comment type="caution">
    <text evidence="6">The sequence shown here is derived from an EMBL/GenBank/DDBJ whole genome shotgun (WGS) entry which is preliminary data.</text>
</comment>
<dbReference type="InterPro" id="IPR024079">
    <property type="entry name" value="MetalloPept_cat_dom_sf"/>
</dbReference>
<dbReference type="SUPFAM" id="SSF51120">
    <property type="entry name" value="beta-Roll"/>
    <property type="match status" value="3"/>
</dbReference>
<dbReference type="InterPro" id="IPR018511">
    <property type="entry name" value="Hemolysin-typ_Ca-bd_CS"/>
</dbReference>
<evidence type="ECO:0000256" key="3">
    <source>
        <dbReference type="ARBA" id="ARBA00022525"/>
    </source>
</evidence>
<dbReference type="InterPro" id="IPR011049">
    <property type="entry name" value="Serralysin-like_metalloprot_C"/>
</dbReference>
<accession>A0ABT8X8X4</accession>
<proteinExistence type="predicted"/>
<dbReference type="RefSeq" id="WP_244758930.1">
    <property type="nucleotide sequence ID" value="NZ_JALJCJ010000001.1"/>
</dbReference>
<organism evidence="6 7">
    <name type="scientific">Shinella curvata</name>
    <dbReference type="NCBI Taxonomy" id="1817964"/>
    <lineage>
        <taxon>Bacteria</taxon>
        <taxon>Pseudomonadati</taxon>
        <taxon>Pseudomonadota</taxon>
        <taxon>Alphaproteobacteria</taxon>
        <taxon>Hyphomicrobiales</taxon>
        <taxon>Rhizobiaceae</taxon>
        <taxon>Shinella</taxon>
    </lineage>
</organism>
<dbReference type="PANTHER" id="PTHR38340">
    <property type="entry name" value="S-LAYER PROTEIN"/>
    <property type="match status" value="1"/>
</dbReference>
<dbReference type="CDD" id="cd04277">
    <property type="entry name" value="ZnMc_serralysin_like"/>
    <property type="match status" value="1"/>
</dbReference>
<dbReference type="PANTHER" id="PTHR38340:SF1">
    <property type="entry name" value="S-LAYER PROTEIN"/>
    <property type="match status" value="1"/>
</dbReference>
<dbReference type="Gene3D" id="2.150.10.10">
    <property type="entry name" value="Serralysin-like metalloprotease, C-terminal"/>
    <property type="match status" value="3"/>
</dbReference>
<gene>
    <name evidence="6" type="ORF">GB928_003180</name>
</gene>
<keyword evidence="4" id="KW-0677">Repeat</keyword>
<comment type="subcellular location">
    <subcellularLocation>
        <location evidence="2">Secreted</location>
    </subcellularLocation>
</comment>
<dbReference type="InterPro" id="IPR050557">
    <property type="entry name" value="RTX_toxin/Mannuronan_C5-epim"/>
</dbReference>
<dbReference type="EMBL" id="WHSC02000001">
    <property type="protein sequence ID" value="MDO6120180.1"/>
    <property type="molecule type" value="Genomic_DNA"/>
</dbReference>
<evidence type="ECO:0000313" key="7">
    <source>
        <dbReference type="Proteomes" id="UP001177080"/>
    </source>
</evidence>
<evidence type="ECO:0000256" key="2">
    <source>
        <dbReference type="ARBA" id="ARBA00004613"/>
    </source>
</evidence>